<dbReference type="PROSITE" id="PS50280">
    <property type="entry name" value="SET"/>
    <property type="match status" value="1"/>
</dbReference>
<dbReference type="GeneID" id="19323747"/>
<sequence>MAPPNTLFMTPEESERVQKSVKDRIQKCREQSGQQREPSEPKGLTQQAISSSLMQDFASAAFGLGAPKKSQDTMVAYAVGNPYPPCTTELAKLEPMKLSELRMETHHRGKVLALHRSSPVVELKASSWAAVKGDSADDSERLEVFLHTSKMGRNVLDLGSDFLVKEPYYTLNNLGETVIRIDHPSDLIITAYSDNQESWREVDTRQTPATKTPTEYKQEGNTALEKQNFAKAHVFYTQGLKAITDDDEANKTLRNDLHRNRSHVNLLLQRFDEARTDALSSLTHSEGEKEKSLDAKAYYRAGSAAYSLGDFADAKGFFEEQQKLEPENQYAKLYLRKIKLRLDEEATGNYDLNKVVKTLSKTQGRADVANFTRNTEVKESPGAGRGMFATRDIEPKEIIMCEKAFIVVWSHEKEAFSALTCDLRDDAAIRVYPAGLHKAVVQKLLNNPSQANKFLDTFGDYKGLGNKLRECDGEPLIDTFQVHDQVQRNAFGTGQQTEDEDVSNASTGFWLWASYTNHSCVPNAKKDHVGDLLIIRATRKIAAGEEITHSYDESSDYEARTASLQRTWGFKCRCALCAAEEADGADVRAKRMELEGQADGFLQRENPSGARRTTVLKARRLLNSLKATYDEKRYKDLPRKACLGLEQWLEIAPSR</sequence>
<gene>
    <name evidence="4" type="ORF">UCRPA7_3401</name>
</gene>
<reference evidence="5" key="1">
    <citation type="journal article" date="2013" name="Genome Announc.">
        <title>Draft genome sequence of the ascomycete Phaeoacremonium aleophilum strain UCR-PA7, a causal agent of the esca disease complex in grapevines.</title>
        <authorList>
            <person name="Blanco-Ulate B."/>
            <person name="Rolshausen P."/>
            <person name="Cantu D."/>
        </authorList>
    </citation>
    <scope>NUCLEOTIDE SEQUENCE [LARGE SCALE GENOMIC DNA]</scope>
    <source>
        <strain evidence="5">UCR-PA7</strain>
    </source>
</reference>
<dbReference type="InterPro" id="IPR046341">
    <property type="entry name" value="SET_dom_sf"/>
</dbReference>
<dbReference type="SUPFAM" id="SSF82199">
    <property type="entry name" value="SET domain"/>
    <property type="match status" value="1"/>
</dbReference>
<dbReference type="PROSITE" id="PS50005">
    <property type="entry name" value="TPR"/>
    <property type="match status" value="1"/>
</dbReference>
<dbReference type="KEGG" id="tmn:UCRPA7_3401"/>
<dbReference type="HOGENOM" id="CLU_009043_1_0_1"/>
<dbReference type="SMART" id="SM00028">
    <property type="entry name" value="TPR"/>
    <property type="match status" value="3"/>
</dbReference>
<dbReference type="SUPFAM" id="SSF48452">
    <property type="entry name" value="TPR-like"/>
    <property type="match status" value="1"/>
</dbReference>
<dbReference type="SMART" id="SM00317">
    <property type="entry name" value="SET"/>
    <property type="match status" value="1"/>
</dbReference>
<dbReference type="Gene3D" id="2.170.270.10">
    <property type="entry name" value="SET domain"/>
    <property type="match status" value="1"/>
</dbReference>
<dbReference type="PANTHER" id="PTHR47643">
    <property type="entry name" value="TPR DOMAIN PROTEIN (AFU_ORTHOLOGUE AFUA_5G12710)"/>
    <property type="match status" value="1"/>
</dbReference>
<dbReference type="OrthoDB" id="1028014at2759"/>
<keyword evidence="5" id="KW-1185">Reference proteome</keyword>
<organism evidence="4 5">
    <name type="scientific">Phaeoacremonium minimum (strain UCR-PA7)</name>
    <name type="common">Esca disease fungus</name>
    <name type="synonym">Togninia minima</name>
    <dbReference type="NCBI Taxonomy" id="1286976"/>
    <lineage>
        <taxon>Eukaryota</taxon>
        <taxon>Fungi</taxon>
        <taxon>Dikarya</taxon>
        <taxon>Ascomycota</taxon>
        <taxon>Pezizomycotina</taxon>
        <taxon>Sordariomycetes</taxon>
        <taxon>Sordariomycetidae</taxon>
        <taxon>Togniniales</taxon>
        <taxon>Togniniaceae</taxon>
        <taxon>Phaeoacremonium</taxon>
    </lineage>
</organism>
<dbReference type="EMBL" id="KB933041">
    <property type="protein sequence ID" value="EOO01123.1"/>
    <property type="molecule type" value="Genomic_DNA"/>
</dbReference>
<protein>
    <submittedName>
        <fullName evidence="4">Putative tpr domain-containing protein</fullName>
    </submittedName>
</protein>
<dbReference type="Gene3D" id="1.25.40.10">
    <property type="entry name" value="Tetratricopeptide repeat domain"/>
    <property type="match status" value="1"/>
</dbReference>
<dbReference type="AlphaFoldDB" id="R8BNZ7"/>
<accession>R8BNZ7</accession>
<dbReference type="InterPro" id="IPR019734">
    <property type="entry name" value="TPR_rpt"/>
</dbReference>
<dbReference type="Pfam" id="PF00856">
    <property type="entry name" value="SET"/>
    <property type="match status" value="1"/>
</dbReference>
<dbReference type="InterPro" id="IPR001214">
    <property type="entry name" value="SET_dom"/>
</dbReference>
<dbReference type="eggNOG" id="KOG2084">
    <property type="taxonomic scope" value="Eukaryota"/>
</dbReference>
<evidence type="ECO:0000259" key="3">
    <source>
        <dbReference type="PROSITE" id="PS50280"/>
    </source>
</evidence>
<evidence type="ECO:0000313" key="5">
    <source>
        <dbReference type="Proteomes" id="UP000014074"/>
    </source>
</evidence>
<feature type="repeat" description="TPR" evidence="1">
    <location>
        <begin position="295"/>
        <end position="328"/>
    </location>
</feature>
<evidence type="ECO:0000256" key="2">
    <source>
        <dbReference type="SAM" id="MobiDB-lite"/>
    </source>
</evidence>
<dbReference type="InterPro" id="IPR053209">
    <property type="entry name" value="Gramillin-biosynth_MTr"/>
</dbReference>
<feature type="domain" description="SET" evidence="3">
    <location>
        <begin position="373"/>
        <end position="552"/>
    </location>
</feature>
<evidence type="ECO:0000256" key="1">
    <source>
        <dbReference type="PROSITE-ProRule" id="PRU00339"/>
    </source>
</evidence>
<name>R8BNZ7_PHAM7</name>
<dbReference type="RefSeq" id="XP_007914101.1">
    <property type="nucleotide sequence ID" value="XM_007915910.1"/>
</dbReference>
<dbReference type="Proteomes" id="UP000014074">
    <property type="component" value="Unassembled WGS sequence"/>
</dbReference>
<evidence type="ECO:0000313" key="4">
    <source>
        <dbReference type="EMBL" id="EOO01123.1"/>
    </source>
</evidence>
<feature type="compositionally biased region" description="Basic and acidic residues" evidence="2">
    <location>
        <begin position="13"/>
        <end position="30"/>
    </location>
</feature>
<proteinExistence type="predicted"/>
<feature type="region of interest" description="Disordered" evidence="2">
    <location>
        <begin position="1"/>
        <end position="44"/>
    </location>
</feature>
<keyword evidence="1" id="KW-0802">TPR repeat</keyword>
<dbReference type="InterPro" id="IPR011990">
    <property type="entry name" value="TPR-like_helical_dom_sf"/>
</dbReference>
<dbReference type="PANTHER" id="PTHR47643:SF2">
    <property type="entry name" value="TPR DOMAIN PROTEIN (AFU_ORTHOLOGUE AFUA_5G12710)"/>
    <property type="match status" value="1"/>
</dbReference>